<evidence type="ECO:0000313" key="2">
    <source>
        <dbReference type="Proteomes" id="UP000034952"/>
    </source>
</evidence>
<name>A0A0G0B821_9BACT</name>
<proteinExistence type="predicted"/>
<evidence type="ECO:0000313" key="1">
    <source>
        <dbReference type="EMBL" id="KKP65523.1"/>
    </source>
</evidence>
<gene>
    <name evidence="1" type="ORF">UR64_C0026G0007</name>
</gene>
<accession>A0A0G0B821</accession>
<comment type="caution">
    <text evidence="1">The sequence shown here is derived from an EMBL/GenBank/DDBJ whole genome shotgun (WGS) entry which is preliminary data.</text>
</comment>
<organism evidence="1 2">
    <name type="scientific">Candidatus Nomurabacteria bacterium GW2011_GWE1_35_16</name>
    <dbReference type="NCBI Taxonomy" id="1618761"/>
    <lineage>
        <taxon>Bacteria</taxon>
        <taxon>Candidatus Nomuraibacteriota</taxon>
    </lineage>
</organism>
<reference evidence="1 2" key="1">
    <citation type="journal article" date="2015" name="Nature">
        <title>rRNA introns, odd ribosomes, and small enigmatic genomes across a large radiation of phyla.</title>
        <authorList>
            <person name="Brown C.T."/>
            <person name="Hug L.A."/>
            <person name="Thomas B.C."/>
            <person name="Sharon I."/>
            <person name="Castelle C.J."/>
            <person name="Singh A."/>
            <person name="Wilkins M.J."/>
            <person name="Williams K.H."/>
            <person name="Banfield J.F."/>
        </authorList>
    </citation>
    <scope>NUCLEOTIDE SEQUENCE [LARGE SCALE GENOMIC DNA]</scope>
</reference>
<protein>
    <submittedName>
        <fullName evidence="1">Uncharacterized protein</fullName>
    </submittedName>
</protein>
<dbReference type="Proteomes" id="UP000034952">
    <property type="component" value="Unassembled WGS sequence"/>
</dbReference>
<dbReference type="AlphaFoldDB" id="A0A0G0B821"/>
<dbReference type="EMBL" id="LBPY01000026">
    <property type="protein sequence ID" value="KKP65523.1"/>
    <property type="molecule type" value="Genomic_DNA"/>
</dbReference>
<sequence length="139" mass="15344">MAIGEDTFGSAAENDTVIFAGVRIETNTERKGLISKGYRGTMIDEPEQQVSIEVFDIPSTAYESAGYLSEAFRIATTYRSSGAATYGEEGGRRYSYFNMDPRGEVIAPLSKEQILEAFKEPVFQLSDEEVSTIMGRLES</sequence>